<evidence type="ECO:0000256" key="1">
    <source>
        <dbReference type="ARBA" id="ARBA00022729"/>
    </source>
</evidence>
<dbReference type="InterPro" id="IPR016047">
    <property type="entry name" value="M23ase_b-sheet_dom"/>
</dbReference>
<feature type="domain" description="M23ase beta-sheet core" evidence="2">
    <location>
        <begin position="1"/>
        <end position="67"/>
    </location>
</feature>
<dbReference type="Proteomes" id="UP000318052">
    <property type="component" value="Unassembled WGS sequence"/>
</dbReference>
<dbReference type="PANTHER" id="PTHR21666:SF289">
    <property type="entry name" value="L-ALA--D-GLU ENDOPEPTIDASE"/>
    <property type="match status" value="1"/>
</dbReference>
<comment type="caution">
    <text evidence="3">The sequence shown here is derived from an EMBL/GenBank/DDBJ whole genome shotgun (WGS) entry which is preliminary data.</text>
</comment>
<evidence type="ECO:0000313" key="3">
    <source>
        <dbReference type="EMBL" id="TWV28084.1"/>
    </source>
</evidence>
<dbReference type="CDD" id="cd12797">
    <property type="entry name" value="M23_peptidase"/>
    <property type="match status" value="1"/>
</dbReference>
<sequence>GNRVVIDHGKANGKRLQTTYSHLSALNTTQGSPVIPGTTLGWVGSTGLSTGPHLHFEVMVEGHYTDPMPWLGGGG</sequence>
<evidence type="ECO:0000259" key="2">
    <source>
        <dbReference type="Pfam" id="PF01551"/>
    </source>
</evidence>
<reference evidence="4" key="1">
    <citation type="journal article" date="2019" name="Microbiol. Resour. Announc.">
        <title>Draft Genomic Sequences of Streptomyces misionensis and Streptomyces albidoflavus, bacteria applied for phytopathogen biocontrol.</title>
        <authorList>
            <person name="Pylro V."/>
            <person name="Dias A."/>
            <person name="Andreote F."/>
            <person name="Varani A."/>
            <person name="Andreote C."/>
            <person name="Bernardo E."/>
            <person name="Martins T."/>
        </authorList>
    </citation>
    <scope>NUCLEOTIDE SEQUENCE [LARGE SCALE GENOMIC DNA]</scope>
    <source>
        <strain evidence="4">77</strain>
    </source>
</reference>
<keyword evidence="1" id="KW-0732">Signal</keyword>
<feature type="non-terminal residue" evidence="3">
    <location>
        <position position="1"/>
    </location>
</feature>
<keyword evidence="4" id="KW-1185">Reference proteome</keyword>
<name>A0ABY3H5T7_9ACTN</name>
<proteinExistence type="predicted"/>
<dbReference type="EMBL" id="VOGX01000002">
    <property type="protein sequence ID" value="TWV28084.1"/>
    <property type="molecule type" value="Genomic_DNA"/>
</dbReference>
<evidence type="ECO:0000313" key="4">
    <source>
        <dbReference type="Proteomes" id="UP000318052"/>
    </source>
</evidence>
<dbReference type="PANTHER" id="PTHR21666">
    <property type="entry name" value="PEPTIDASE-RELATED"/>
    <property type="match status" value="1"/>
</dbReference>
<dbReference type="Pfam" id="PF01551">
    <property type="entry name" value="Peptidase_M23"/>
    <property type="match status" value="1"/>
</dbReference>
<dbReference type="SUPFAM" id="SSF51261">
    <property type="entry name" value="Duplicated hybrid motif"/>
    <property type="match status" value="1"/>
</dbReference>
<organism evidence="3 4">
    <name type="scientific">Streptomyces albidoflavus</name>
    <dbReference type="NCBI Taxonomy" id="1886"/>
    <lineage>
        <taxon>Bacteria</taxon>
        <taxon>Bacillati</taxon>
        <taxon>Actinomycetota</taxon>
        <taxon>Actinomycetes</taxon>
        <taxon>Kitasatosporales</taxon>
        <taxon>Streptomycetaceae</taxon>
        <taxon>Streptomyces</taxon>
        <taxon>Streptomyces albidoflavus group</taxon>
    </lineage>
</organism>
<dbReference type="InterPro" id="IPR011055">
    <property type="entry name" value="Dup_hybrid_motif"/>
</dbReference>
<dbReference type="InterPro" id="IPR050570">
    <property type="entry name" value="Cell_wall_metabolism_enzyme"/>
</dbReference>
<protein>
    <submittedName>
        <fullName evidence="3">M23 family metallopeptidase</fullName>
    </submittedName>
</protein>
<dbReference type="RefSeq" id="WP_146579765.1">
    <property type="nucleotide sequence ID" value="NZ_VOGX01000002.1"/>
</dbReference>
<gene>
    <name evidence="3" type="ORF">FRZ02_02105</name>
</gene>
<dbReference type="Gene3D" id="2.70.70.10">
    <property type="entry name" value="Glucose Permease (Domain IIA)"/>
    <property type="match status" value="1"/>
</dbReference>
<accession>A0ABY3H5T7</accession>